<dbReference type="AlphaFoldDB" id="A0A7R9LIQ1"/>
<dbReference type="EMBL" id="OC915606">
    <property type="protein sequence ID" value="CAD7641165.1"/>
    <property type="molecule type" value="Genomic_DNA"/>
</dbReference>
<feature type="compositionally biased region" description="Low complexity" evidence="1">
    <location>
        <begin position="1"/>
        <end position="20"/>
    </location>
</feature>
<accession>A0A7R9LIQ1</accession>
<evidence type="ECO:0000313" key="2">
    <source>
        <dbReference type="EMBL" id="CAD7641165.1"/>
    </source>
</evidence>
<evidence type="ECO:0000256" key="1">
    <source>
        <dbReference type="SAM" id="MobiDB-lite"/>
    </source>
</evidence>
<gene>
    <name evidence="2" type="ORF">ONB1V03_LOCUS2953</name>
</gene>
<reference evidence="2" key="1">
    <citation type="submission" date="2020-11" db="EMBL/GenBank/DDBJ databases">
        <authorList>
            <person name="Tran Van P."/>
        </authorList>
    </citation>
    <scope>NUCLEOTIDE SEQUENCE</scope>
</reference>
<dbReference type="EMBL" id="CAJPVJ010000781">
    <property type="protein sequence ID" value="CAG2163377.1"/>
    <property type="molecule type" value="Genomic_DNA"/>
</dbReference>
<protein>
    <submittedName>
        <fullName evidence="2">Uncharacterized protein</fullName>
    </submittedName>
</protein>
<dbReference type="OrthoDB" id="10523613at2759"/>
<proteinExistence type="predicted"/>
<feature type="region of interest" description="Disordered" evidence="1">
    <location>
        <begin position="1"/>
        <end position="65"/>
    </location>
</feature>
<feature type="compositionally biased region" description="Polar residues" evidence="1">
    <location>
        <begin position="104"/>
        <end position="124"/>
    </location>
</feature>
<keyword evidence="3" id="KW-1185">Reference proteome</keyword>
<organism evidence="2">
    <name type="scientific">Oppiella nova</name>
    <dbReference type="NCBI Taxonomy" id="334625"/>
    <lineage>
        <taxon>Eukaryota</taxon>
        <taxon>Metazoa</taxon>
        <taxon>Ecdysozoa</taxon>
        <taxon>Arthropoda</taxon>
        <taxon>Chelicerata</taxon>
        <taxon>Arachnida</taxon>
        <taxon>Acari</taxon>
        <taxon>Acariformes</taxon>
        <taxon>Sarcoptiformes</taxon>
        <taxon>Oribatida</taxon>
        <taxon>Brachypylina</taxon>
        <taxon>Oppioidea</taxon>
        <taxon>Oppiidae</taxon>
        <taxon>Oppiella</taxon>
    </lineage>
</organism>
<sequence length="162" mass="17720">MNKTGTSGTSTSPPQSTWTPRHLNRPEAYNQSVAAYNQISPPSRSPSGPTYTQLNSAPKPTLTTDEQNWDFGYIYFSTTKHLDSKTFESRMWGQWHNNAGPEAPTTSASVVSHPSTHGNASAGNHGTGGPHQPQELSDMLQMLGQSEPTSFEELSMFNTFTE</sequence>
<name>A0A7R9LIQ1_9ACAR</name>
<evidence type="ECO:0000313" key="3">
    <source>
        <dbReference type="Proteomes" id="UP000728032"/>
    </source>
</evidence>
<feature type="compositionally biased region" description="Polar residues" evidence="1">
    <location>
        <begin position="29"/>
        <end position="65"/>
    </location>
</feature>
<dbReference type="Proteomes" id="UP000728032">
    <property type="component" value="Unassembled WGS sequence"/>
</dbReference>
<feature type="region of interest" description="Disordered" evidence="1">
    <location>
        <begin position="97"/>
        <end position="135"/>
    </location>
</feature>